<dbReference type="PANTHER" id="PTHR10900">
    <property type="entry name" value="PERIOSTIN-RELATED"/>
    <property type="match status" value="1"/>
</dbReference>
<dbReference type="InterPro" id="IPR036378">
    <property type="entry name" value="FAS1_dom_sf"/>
</dbReference>
<gene>
    <name evidence="2" type="ORF">GCM10011379_02340</name>
</gene>
<dbReference type="AlphaFoldDB" id="A0A917IKZ0"/>
<comment type="caution">
    <text evidence="2">The sequence shown here is derived from an EMBL/GenBank/DDBJ whole genome shotgun (WGS) entry which is preliminary data.</text>
</comment>
<dbReference type="SUPFAM" id="SSF82153">
    <property type="entry name" value="FAS1 domain"/>
    <property type="match status" value="1"/>
</dbReference>
<reference evidence="2" key="1">
    <citation type="journal article" date="2014" name="Int. J. Syst. Evol. Microbiol.">
        <title>Complete genome sequence of Corynebacterium casei LMG S-19264T (=DSM 44701T), isolated from a smear-ripened cheese.</title>
        <authorList>
            <consortium name="US DOE Joint Genome Institute (JGI-PGF)"/>
            <person name="Walter F."/>
            <person name="Albersmeier A."/>
            <person name="Kalinowski J."/>
            <person name="Ruckert C."/>
        </authorList>
    </citation>
    <scope>NUCLEOTIDE SEQUENCE</scope>
    <source>
        <strain evidence="2">CGMCC 1.15290</strain>
    </source>
</reference>
<evidence type="ECO:0000259" key="1">
    <source>
        <dbReference type="PROSITE" id="PS50213"/>
    </source>
</evidence>
<sequence>MVVTCLLAAGCTRKWEEHNAPGDAIYVHNNLYQQIAANASLSRFAGFLKQTGYADTISLSRTFTVWAPTDEALKNLDASVVNNAASLKKFVAHHIAAFSFRTSDVQKAAVRVGLMDGKYGSFAVDSFEDAAIVAANGVAANGIFHTISAAAASRGNCWDYVDSLKAGGLAMAAYLRDNQYRAQDLTNAEQIGVNPDTGEPIYKPGTDSVWRNKFTNEVYDLKREDSVYTVFVLANTAFDAERVRFSPFYATGTTDSTTNLARWNTVKDLVVPGAYAPEQLPDTIVSKYGVRIGVKKSAVTSWHKTSNGYVYVVNEMPVTLEQKFPDFIVQGENYNMARVMPSASIFTRTLVDSFAGGTFKDVFVYRHGINQFYVGYRLNNVYTTTYKVYWRVINNTGLLAHPYVQRLAMGRIDNTATFPYTNIVPYNYNEVYLGEYKVTNYGNGVLSMYLVSANITPSGSNHNQNALLLDYLRLVPAR</sequence>
<keyword evidence="3" id="KW-1185">Reference proteome</keyword>
<name>A0A917IKZ0_9BACT</name>
<dbReference type="Gene3D" id="2.30.180.10">
    <property type="entry name" value="FAS1 domain"/>
    <property type="match status" value="1"/>
</dbReference>
<dbReference type="InterPro" id="IPR000782">
    <property type="entry name" value="FAS1_domain"/>
</dbReference>
<evidence type="ECO:0000313" key="3">
    <source>
        <dbReference type="Proteomes" id="UP000627292"/>
    </source>
</evidence>
<dbReference type="PANTHER" id="PTHR10900:SF77">
    <property type="entry name" value="FI19380P1"/>
    <property type="match status" value="1"/>
</dbReference>
<accession>A0A917IKZ0</accession>
<proteinExistence type="predicted"/>
<reference evidence="2" key="2">
    <citation type="submission" date="2020-09" db="EMBL/GenBank/DDBJ databases">
        <authorList>
            <person name="Sun Q."/>
            <person name="Zhou Y."/>
        </authorList>
    </citation>
    <scope>NUCLEOTIDE SEQUENCE</scope>
    <source>
        <strain evidence="2">CGMCC 1.15290</strain>
    </source>
</reference>
<dbReference type="Pfam" id="PF02469">
    <property type="entry name" value="Fasciclin"/>
    <property type="match status" value="1"/>
</dbReference>
<dbReference type="Proteomes" id="UP000627292">
    <property type="component" value="Unassembled WGS sequence"/>
</dbReference>
<dbReference type="EMBL" id="BMIB01000001">
    <property type="protein sequence ID" value="GGH57536.1"/>
    <property type="molecule type" value="Genomic_DNA"/>
</dbReference>
<evidence type="ECO:0000313" key="2">
    <source>
        <dbReference type="EMBL" id="GGH57536.1"/>
    </source>
</evidence>
<dbReference type="InterPro" id="IPR050904">
    <property type="entry name" value="Adhesion/Biosynth-related"/>
</dbReference>
<organism evidence="2 3">
    <name type="scientific">Filimonas zeae</name>
    <dbReference type="NCBI Taxonomy" id="1737353"/>
    <lineage>
        <taxon>Bacteria</taxon>
        <taxon>Pseudomonadati</taxon>
        <taxon>Bacteroidota</taxon>
        <taxon>Chitinophagia</taxon>
        <taxon>Chitinophagales</taxon>
        <taxon>Chitinophagaceae</taxon>
        <taxon>Filimonas</taxon>
    </lineage>
</organism>
<dbReference type="PROSITE" id="PS50213">
    <property type="entry name" value="FAS1"/>
    <property type="match status" value="1"/>
</dbReference>
<protein>
    <recommendedName>
        <fullName evidence="1">FAS1 domain-containing protein</fullName>
    </recommendedName>
</protein>
<feature type="domain" description="FAS1" evidence="1">
    <location>
        <begin position="28"/>
        <end position="151"/>
    </location>
</feature>